<gene>
    <name evidence="1" type="ORF">E2C01_084062</name>
</gene>
<comment type="caution">
    <text evidence="1">The sequence shown here is derived from an EMBL/GenBank/DDBJ whole genome shotgun (WGS) entry which is preliminary data.</text>
</comment>
<dbReference type="AlphaFoldDB" id="A0A5B7J396"/>
<organism evidence="1 2">
    <name type="scientific">Portunus trituberculatus</name>
    <name type="common">Swimming crab</name>
    <name type="synonym">Neptunus trituberculatus</name>
    <dbReference type="NCBI Taxonomy" id="210409"/>
    <lineage>
        <taxon>Eukaryota</taxon>
        <taxon>Metazoa</taxon>
        <taxon>Ecdysozoa</taxon>
        <taxon>Arthropoda</taxon>
        <taxon>Crustacea</taxon>
        <taxon>Multicrustacea</taxon>
        <taxon>Malacostraca</taxon>
        <taxon>Eumalacostraca</taxon>
        <taxon>Eucarida</taxon>
        <taxon>Decapoda</taxon>
        <taxon>Pleocyemata</taxon>
        <taxon>Brachyura</taxon>
        <taxon>Eubrachyura</taxon>
        <taxon>Portunoidea</taxon>
        <taxon>Portunidae</taxon>
        <taxon>Portuninae</taxon>
        <taxon>Portunus</taxon>
    </lineage>
</organism>
<evidence type="ECO:0000313" key="2">
    <source>
        <dbReference type="Proteomes" id="UP000324222"/>
    </source>
</evidence>
<name>A0A5B7J396_PORTR</name>
<protein>
    <submittedName>
        <fullName evidence="1">Uncharacterized protein</fullName>
    </submittedName>
</protein>
<evidence type="ECO:0000313" key="1">
    <source>
        <dbReference type="EMBL" id="MPC89129.1"/>
    </source>
</evidence>
<dbReference type="EMBL" id="VSRR010079991">
    <property type="protein sequence ID" value="MPC89129.1"/>
    <property type="molecule type" value="Genomic_DNA"/>
</dbReference>
<sequence>MHRSLPSCVPRVPTYRNTARHSLLLSVCPSRFFSLATLSSCTNAQAGNITAYRDTLK</sequence>
<accession>A0A5B7J396</accession>
<reference evidence="1 2" key="1">
    <citation type="submission" date="2019-05" db="EMBL/GenBank/DDBJ databases">
        <title>Another draft genome of Portunus trituberculatus and its Hox gene families provides insights of decapod evolution.</title>
        <authorList>
            <person name="Jeong J.-H."/>
            <person name="Song I."/>
            <person name="Kim S."/>
            <person name="Choi T."/>
            <person name="Kim D."/>
            <person name="Ryu S."/>
            <person name="Kim W."/>
        </authorList>
    </citation>
    <scope>NUCLEOTIDE SEQUENCE [LARGE SCALE GENOMIC DNA]</scope>
    <source>
        <tissue evidence="1">Muscle</tissue>
    </source>
</reference>
<proteinExistence type="predicted"/>
<dbReference type="Proteomes" id="UP000324222">
    <property type="component" value="Unassembled WGS sequence"/>
</dbReference>
<keyword evidence="2" id="KW-1185">Reference proteome</keyword>